<dbReference type="AlphaFoldDB" id="A0A511ZQ44"/>
<dbReference type="RefSeq" id="WP_147212453.1">
    <property type="nucleotide sequence ID" value="NZ_BJYM01000024.1"/>
</dbReference>
<evidence type="ECO:0000256" key="3">
    <source>
        <dbReference type="ARBA" id="ARBA00022842"/>
    </source>
</evidence>
<dbReference type="EC" id="5.1.1.-" evidence="8"/>
<protein>
    <recommendedName>
        <fullName evidence="8">Dipeptide epimerase</fullName>
        <ecNumber evidence="8">5.1.1.-</ecNumber>
    </recommendedName>
</protein>
<dbReference type="Gene3D" id="3.30.390.10">
    <property type="entry name" value="Enolase-like, N-terminal domain"/>
    <property type="match status" value="1"/>
</dbReference>
<dbReference type="InterPro" id="IPR013341">
    <property type="entry name" value="Mandelate_racemase_N_dom"/>
</dbReference>
<feature type="binding site" evidence="6">
    <location>
        <position position="135"/>
    </location>
    <ligand>
        <name>substrate</name>
    </ligand>
</feature>
<evidence type="ECO:0000256" key="1">
    <source>
        <dbReference type="ARBA" id="ARBA00008031"/>
    </source>
</evidence>
<dbReference type="Proteomes" id="UP000321558">
    <property type="component" value="Unassembled WGS sequence"/>
</dbReference>
<evidence type="ECO:0000256" key="6">
    <source>
        <dbReference type="PIRSR" id="PIRSR634603-2"/>
    </source>
</evidence>
<dbReference type="InterPro" id="IPR029065">
    <property type="entry name" value="Enolase_C-like"/>
</dbReference>
<evidence type="ECO:0000256" key="2">
    <source>
        <dbReference type="ARBA" id="ARBA00022723"/>
    </source>
</evidence>
<dbReference type="SFLD" id="SFLDS00001">
    <property type="entry name" value="Enolase"/>
    <property type="match status" value="2"/>
</dbReference>
<feature type="domain" description="Mandelate racemase/muconate lactonizing enzyme C-terminal" evidence="9">
    <location>
        <begin position="141"/>
        <end position="240"/>
    </location>
</feature>
<feature type="binding site" evidence="6">
    <location>
        <position position="296"/>
    </location>
    <ligand>
        <name>substrate</name>
    </ligand>
</feature>
<name>A0A511ZQ44_9BACI</name>
<sequence length="373" mass="40835">MKIVDLELYHSSIPLHTPFKTALRTVTVAESIFVKITCDNGVLGWGEAPPTHVITGDSLASIHYTIDKVIRPILKDAELSSYAHIFTQLEKAIVHNTSAKAAVDMALYDCLAQAANQPLYQYLGGYRSQIENDYTVSVNKIDQMQKDAKLYKENGFDILKVKVGKDSADKDIERIAAVRKAAGEDVLIRLDANQGWTAKEAVKAITKMEELGLNIELVEQPVPAYDITGLKYITDHTTTPIMADEAVFSVHDARSVLKMGAADLINIKLMKSGGIHQAIKIANLCEAYGISCMAGSMIETKLGITAAAHFAASHPAVTRFDFDAPLMLSDDILEGGIHYVGKGNQITFPNQPGLGIKSVKESYLEVIENERSW</sequence>
<proteinExistence type="inferred from homology"/>
<feature type="binding site" evidence="6">
    <location>
        <position position="160"/>
    </location>
    <ligand>
        <name>substrate</name>
    </ligand>
</feature>
<comment type="cofactor">
    <cofactor evidence="7 8">
        <name>Mg(2+)</name>
        <dbReference type="ChEBI" id="CHEBI:18420"/>
    </cofactor>
    <text evidence="7 8">Binds 1 Mg(2+) ion per subunit.</text>
</comment>
<dbReference type="SUPFAM" id="SSF51604">
    <property type="entry name" value="Enolase C-terminal domain-like"/>
    <property type="match status" value="1"/>
</dbReference>
<keyword evidence="2 7" id="KW-0479">Metal-binding</keyword>
<dbReference type="InterPro" id="IPR029017">
    <property type="entry name" value="Enolase-like_N"/>
</dbReference>
<feature type="active site" description="Proton acceptor; specific for (R)-substrate epimerization" evidence="5">
    <location>
        <position position="162"/>
    </location>
</feature>
<evidence type="ECO:0000256" key="5">
    <source>
        <dbReference type="PIRSR" id="PIRSR634603-1"/>
    </source>
</evidence>
<dbReference type="OrthoDB" id="9775391at2"/>
<dbReference type="Pfam" id="PF02746">
    <property type="entry name" value="MR_MLE_N"/>
    <property type="match status" value="1"/>
</dbReference>
<evidence type="ECO:0000259" key="9">
    <source>
        <dbReference type="SMART" id="SM00922"/>
    </source>
</evidence>
<dbReference type="SFLD" id="SFLDG00180">
    <property type="entry name" value="muconate_cycloisomerase"/>
    <property type="match status" value="2"/>
</dbReference>
<feature type="binding site" evidence="7">
    <location>
        <position position="191"/>
    </location>
    <ligand>
        <name>Mg(2+)</name>
        <dbReference type="ChEBI" id="CHEBI:18420"/>
    </ligand>
</feature>
<reference evidence="10 11" key="1">
    <citation type="submission" date="2019-07" db="EMBL/GenBank/DDBJ databases">
        <title>Whole genome shotgun sequence of Oceanobacillus sojae NBRC 105379.</title>
        <authorList>
            <person name="Hosoyama A."/>
            <person name="Uohara A."/>
            <person name="Ohji S."/>
            <person name="Ichikawa N."/>
        </authorList>
    </citation>
    <scope>NUCLEOTIDE SEQUENCE [LARGE SCALE GENOMIC DNA]</scope>
    <source>
        <strain evidence="10 11">NBRC 105379</strain>
    </source>
</reference>
<organism evidence="10 11">
    <name type="scientific">Oceanobacillus sojae</name>
    <dbReference type="NCBI Taxonomy" id="582851"/>
    <lineage>
        <taxon>Bacteria</taxon>
        <taxon>Bacillati</taxon>
        <taxon>Bacillota</taxon>
        <taxon>Bacilli</taxon>
        <taxon>Bacillales</taxon>
        <taxon>Bacillaceae</taxon>
        <taxon>Oceanobacillus</taxon>
    </lineage>
</organism>
<feature type="binding site" evidence="7">
    <location>
        <position position="219"/>
    </location>
    <ligand>
        <name>Mg(2+)</name>
        <dbReference type="ChEBI" id="CHEBI:18420"/>
    </ligand>
</feature>
<dbReference type="FunFam" id="3.30.390.10:FF:000009">
    <property type="entry name" value="Hydrophobic dipeptide epimerase"/>
    <property type="match status" value="1"/>
</dbReference>
<comment type="similarity">
    <text evidence="1 8">Belongs to the mandelate racemase/muconate lactonizing enzyme family.</text>
</comment>
<comment type="caution">
    <text evidence="10">The sequence shown here is derived from an EMBL/GenBank/DDBJ whole genome shotgun (WGS) entry which is preliminary data.</text>
</comment>
<evidence type="ECO:0000256" key="4">
    <source>
        <dbReference type="ARBA" id="ARBA00023235"/>
    </source>
</evidence>
<dbReference type="GO" id="GO:0016855">
    <property type="term" value="F:racemase and epimerase activity, acting on amino acids and derivatives"/>
    <property type="evidence" value="ECO:0007669"/>
    <property type="project" value="UniProtKB-UniRule"/>
</dbReference>
<dbReference type="Pfam" id="PF13378">
    <property type="entry name" value="MR_MLE_C"/>
    <property type="match status" value="1"/>
</dbReference>
<feature type="binding site" evidence="6">
    <location>
        <position position="298"/>
    </location>
    <ligand>
        <name>substrate</name>
    </ligand>
</feature>
<feature type="active site" description="Proton acceptor; specific for (S)-substrate epimerization" evidence="5">
    <location>
        <position position="268"/>
    </location>
</feature>
<dbReference type="SMART" id="SM00922">
    <property type="entry name" value="MR_MLE"/>
    <property type="match status" value="1"/>
</dbReference>
<dbReference type="InterPro" id="IPR034603">
    <property type="entry name" value="Dipeptide_epimerase"/>
</dbReference>
<dbReference type="SFLD" id="SFLDF00009">
    <property type="entry name" value="o-succinylbenzoate_synthase"/>
    <property type="match status" value="1"/>
</dbReference>
<dbReference type="SFLD" id="SFLDF00010">
    <property type="entry name" value="dipeptide_epimerase"/>
    <property type="match status" value="1"/>
</dbReference>
<feature type="binding site" evidence="6">
    <location>
        <position position="323"/>
    </location>
    <ligand>
        <name>substrate</name>
    </ligand>
</feature>
<keyword evidence="3 7" id="KW-0460">Magnesium</keyword>
<dbReference type="InterPro" id="IPR013342">
    <property type="entry name" value="Mandelate_racemase_C"/>
</dbReference>
<feature type="binding site" evidence="6">
    <location>
        <position position="321"/>
    </location>
    <ligand>
        <name>substrate</name>
    </ligand>
</feature>
<gene>
    <name evidence="10" type="primary">ykfB</name>
    <name evidence="10" type="ORF">OSO01_43130</name>
</gene>
<dbReference type="Gene3D" id="3.20.20.120">
    <property type="entry name" value="Enolase-like C-terminal domain"/>
    <property type="match status" value="1"/>
</dbReference>
<keyword evidence="4 8" id="KW-0413">Isomerase</keyword>
<evidence type="ECO:0000256" key="7">
    <source>
        <dbReference type="PIRSR" id="PIRSR634603-3"/>
    </source>
</evidence>
<dbReference type="PANTHER" id="PTHR48073">
    <property type="entry name" value="O-SUCCINYLBENZOATE SYNTHASE-RELATED"/>
    <property type="match status" value="1"/>
</dbReference>
<dbReference type="EMBL" id="BJYM01000024">
    <property type="protein sequence ID" value="GEN89574.1"/>
    <property type="molecule type" value="Genomic_DNA"/>
</dbReference>
<evidence type="ECO:0000313" key="10">
    <source>
        <dbReference type="EMBL" id="GEN89574.1"/>
    </source>
</evidence>
<evidence type="ECO:0000313" key="11">
    <source>
        <dbReference type="Proteomes" id="UP000321558"/>
    </source>
</evidence>
<dbReference type="SUPFAM" id="SSF54826">
    <property type="entry name" value="Enolase N-terminal domain-like"/>
    <property type="match status" value="1"/>
</dbReference>
<dbReference type="InterPro" id="IPR036849">
    <property type="entry name" value="Enolase-like_C_sf"/>
</dbReference>
<evidence type="ECO:0000256" key="8">
    <source>
        <dbReference type="RuleBase" id="RU366006"/>
    </source>
</evidence>
<keyword evidence="11" id="KW-1185">Reference proteome</keyword>
<dbReference type="GO" id="GO:0000287">
    <property type="term" value="F:magnesium ion binding"/>
    <property type="evidence" value="ECO:0007669"/>
    <property type="project" value="UniProtKB-ARBA"/>
</dbReference>
<dbReference type="PANTHER" id="PTHR48073:SF2">
    <property type="entry name" value="O-SUCCINYLBENZOATE SYNTHASE"/>
    <property type="match status" value="1"/>
</dbReference>
<dbReference type="STRING" id="582851.GCA_900162665_01488"/>
<feature type="binding site" evidence="6">
    <location>
        <position position="24"/>
    </location>
    <ligand>
        <name>substrate</name>
    </ligand>
</feature>
<feature type="binding site" evidence="7">
    <location>
        <position position="244"/>
    </location>
    <ligand>
        <name>Mg(2+)</name>
        <dbReference type="ChEBI" id="CHEBI:18420"/>
    </ligand>
</feature>
<accession>A0A511ZQ44</accession>
<dbReference type="CDD" id="cd03319">
    <property type="entry name" value="L-Ala-DL-Glu_epimerase"/>
    <property type="match status" value="1"/>
</dbReference>
<dbReference type="GO" id="GO:0006518">
    <property type="term" value="P:peptide metabolic process"/>
    <property type="evidence" value="ECO:0007669"/>
    <property type="project" value="UniProtKB-ARBA"/>
</dbReference>